<comment type="caution">
    <text evidence="1">The sequence shown here is derived from an EMBL/GenBank/DDBJ whole genome shotgun (WGS) entry which is preliminary data.</text>
</comment>
<evidence type="ECO:0000313" key="2">
    <source>
        <dbReference type="Proteomes" id="UP000075635"/>
    </source>
</evidence>
<proteinExistence type="predicted"/>
<sequence>MVTAIAAQGLAEARKNLWLAAPARRLASDGTLGVTVQGKRSRLVGSWALTDASRPDVERAFATERCAVGDAAARELLPALRAAFGDPGKGFDDPKKVGTAFKEAGWAAYLIAAAGTWPNLLGVIAGALAQGPGADPDYQLCARHDEGRLVLVAQIGR</sequence>
<organism evidence="1 2">
    <name type="scientific">Sorangium cellulosum</name>
    <name type="common">Polyangium cellulosum</name>
    <dbReference type="NCBI Taxonomy" id="56"/>
    <lineage>
        <taxon>Bacteria</taxon>
        <taxon>Pseudomonadati</taxon>
        <taxon>Myxococcota</taxon>
        <taxon>Polyangia</taxon>
        <taxon>Polyangiales</taxon>
        <taxon>Polyangiaceae</taxon>
        <taxon>Sorangium</taxon>
    </lineage>
</organism>
<reference evidence="1 2" key="1">
    <citation type="submission" date="2014-02" db="EMBL/GenBank/DDBJ databases">
        <title>The small core and large imbalanced accessory genome model reveals a collaborative survival strategy of Sorangium cellulosum strains in nature.</title>
        <authorList>
            <person name="Han K."/>
            <person name="Peng R."/>
            <person name="Blom J."/>
            <person name="Li Y.-Z."/>
        </authorList>
    </citation>
    <scope>NUCLEOTIDE SEQUENCE [LARGE SCALE GENOMIC DNA]</scope>
    <source>
        <strain evidence="1 2">So0011-07</strain>
    </source>
</reference>
<protein>
    <submittedName>
        <fullName evidence="1">Uncharacterized protein</fullName>
    </submittedName>
</protein>
<gene>
    <name evidence="1" type="ORF">BE17_10440</name>
</gene>
<name>A0A150S6W3_SORCE</name>
<dbReference type="EMBL" id="JEMB01001370">
    <property type="protein sequence ID" value="KYF88170.1"/>
    <property type="molecule type" value="Genomic_DNA"/>
</dbReference>
<dbReference type="AlphaFoldDB" id="A0A150S6W3"/>
<dbReference type="Proteomes" id="UP000075635">
    <property type="component" value="Unassembled WGS sequence"/>
</dbReference>
<accession>A0A150S6W3</accession>
<evidence type="ECO:0000313" key="1">
    <source>
        <dbReference type="EMBL" id="KYF88170.1"/>
    </source>
</evidence>